<dbReference type="GO" id="GO:0043021">
    <property type="term" value="F:ribonucleoprotein complex binding"/>
    <property type="evidence" value="ECO:0007669"/>
    <property type="project" value="TreeGrafter"/>
</dbReference>
<gene>
    <name evidence="3" type="ORF">MEDL_7507</name>
</gene>
<feature type="compositionally biased region" description="Low complexity" evidence="1">
    <location>
        <begin position="641"/>
        <end position="654"/>
    </location>
</feature>
<dbReference type="Gene3D" id="3.30.1330.30">
    <property type="match status" value="1"/>
</dbReference>
<evidence type="ECO:0000313" key="4">
    <source>
        <dbReference type="Proteomes" id="UP000683360"/>
    </source>
</evidence>
<feature type="compositionally biased region" description="Polar residues" evidence="1">
    <location>
        <begin position="614"/>
        <end position="640"/>
    </location>
</feature>
<dbReference type="OrthoDB" id="263617at2759"/>
<dbReference type="AlphaFoldDB" id="A0A8S3Q8A8"/>
<dbReference type="InterPro" id="IPR029064">
    <property type="entry name" value="Ribosomal_eL30-like_sf"/>
</dbReference>
<dbReference type="FunFam" id="3.30.1330.30:FF:000004">
    <property type="entry name" value="selenocysteine insertion sequence-binding protein 2"/>
    <property type="match status" value="1"/>
</dbReference>
<name>A0A8S3Q8A8_MYTED</name>
<dbReference type="InterPro" id="IPR040051">
    <property type="entry name" value="SECISBP2"/>
</dbReference>
<feature type="compositionally biased region" description="Polar residues" evidence="1">
    <location>
        <begin position="261"/>
        <end position="270"/>
    </location>
</feature>
<feature type="compositionally biased region" description="Basic and acidic residues" evidence="1">
    <location>
        <begin position="410"/>
        <end position="424"/>
    </location>
</feature>
<feature type="compositionally biased region" description="Polar residues" evidence="1">
    <location>
        <begin position="979"/>
        <end position="997"/>
    </location>
</feature>
<feature type="compositionally biased region" description="Polar residues" evidence="1">
    <location>
        <begin position="217"/>
        <end position="247"/>
    </location>
</feature>
<evidence type="ECO:0000259" key="2">
    <source>
        <dbReference type="Pfam" id="PF01248"/>
    </source>
</evidence>
<feature type="region of interest" description="Disordered" evidence="1">
    <location>
        <begin position="979"/>
        <end position="1021"/>
    </location>
</feature>
<sequence>MAQSINFIMDLQGNDHAAGLSANAAVFIPRNYGPPIGTAPIQTIPTYMTNCFPFVQPDYNGNRLGGNHGNWSRHQRPNRNRNNSGHHGNRFPTPNKFSEPPLFPFTSPPPQDPYFNQFMPPPNNFLINNMTSLPVMPSEVKMTSTAIISHQTADADEIKETKTVTIIIIIMYGDQMRVSEQTIVGGKQIVLIDSEEEQIQAGREELRMILRELLNKQNPGNRSHDSQLANRNTSNTYDLNNQHINKQANKKSEVRNKFQGDIQTKQNQVRKTGKTNSDEETRGFSRKGTTSIDENDYGFSRTKNLRSERKQSHESNFNKNNLQEGNKSETGQNLETEDDPADSQDEAEYEPQQEVELHFEDVEEFPDLSSAKALNNKSSGVGISYSAILQTVPVSRPSTVERNKTSSSEESPRKDNSSLEDKGTRASRRRRKRKDILNTAAENELAEIGLEQQMLKEQCLKTTGQKSNKEEKGQTPGILKVNPKAQNSGKKSKQNVSLDLGAVIDALEQKKTTISLTSAVRIEQKVKIEQPKKKEIQKSKGGHNVLDASAPIKRGKERETPKAKKPSPLKKVILKEREEKKHLKMLEGTESGSTEAAVGIGVVSAESDLSQDAMSTKSSIDYTGTPGSANLSPVSQTSPISMSPLSPGTSPLSSEVNSPIAGAVGKDVVKKIHSRRFREYCNQVLDKDIDECATTLLQDLVRFQDRMYHKDPSKAKLKRRLVLGLREVAKHLKLRKIKCVIISPNLEKIQSKGGLDDALNNILTLCNEQNVPFVFALGRRALGRACAKMVPVSVVGIFNFSGSEENFKQLIDLTAKARESYGEMVAAIEIEIKEYPMKKQQATTPHVFAHMGHSRTPSGASVLSFTSSILSEPISENYPHSEPETDSKGYEIVKDDALIKQGLPTDSSGYQTQMRIIHSNTKDDDGNEADNEEEGDRINSLRDENQDALPHIDSIHTSGAHDLNTEILSQHSGRTLENCEAMSTHSSRTLGDGSSTILADFGDRSKHGTPKSTESPSNTLQRGKVVDEERIQHWVDETSSRLENLALEEESYEDSTDEMTDSDESEEKYNFEMHNDDSKKKIIDCSAGDSENKNNEVSENCKKLCDSKTDMEKVSEKLLKIASDSCDGEHVNAQPNSCDIVNSSDNSMVEIDSKNCSEKSDMEDSNPLSENSNMADCKIKTDKASTDMTDISTCDAIQSSDQQNVISDSDTTKDHTRDTNLDKNTTAPTNVEIHFD</sequence>
<feature type="compositionally biased region" description="Polar residues" evidence="1">
    <location>
        <begin position="1194"/>
        <end position="1209"/>
    </location>
</feature>
<feature type="region of interest" description="Disordered" evidence="1">
    <location>
        <begin position="614"/>
        <end position="657"/>
    </location>
</feature>
<feature type="region of interest" description="Disordered" evidence="1">
    <location>
        <begin position="217"/>
        <end position="353"/>
    </location>
</feature>
<feature type="region of interest" description="Disordered" evidence="1">
    <location>
        <begin position="533"/>
        <end position="567"/>
    </location>
</feature>
<dbReference type="Pfam" id="PF01248">
    <property type="entry name" value="Ribosomal_L7Ae"/>
    <property type="match status" value="1"/>
</dbReference>
<feature type="compositionally biased region" description="Polar residues" evidence="1">
    <location>
        <begin position="1010"/>
        <end position="1021"/>
    </location>
</feature>
<feature type="domain" description="Ribosomal protein eL8/eL30/eS12/Gadd45" evidence="2">
    <location>
        <begin position="710"/>
        <end position="804"/>
    </location>
</feature>
<dbReference type="PANTHER" id="PTHR13284">
    <property type="entry name" value="GH01354P"/>
    <property type="match status" value="1"/>
</dbReference>
<protein>
    <submittedName>
        <fullName evidence="3">Selenocysteine insertion sequence-binding protein 2,Selenocysteine insertion sequence-binding protein 2-like</fullName>
    </submittedName>
</protein>
<feature type="compositionally biased region" description="Basic residues" evidence="1">
    <location>
        <begin position="425"/>
        <end position="434"/>
    </location>
</feature>
<dbReference type="GO" id="GO:0035368">
    <property type="term" value="F:selenocysteine insertion sequence binding"/>
    <property type="evidence" value="ECO:0007669"/>
    <property type="project" value="InterPro"/>
</dbReference>
<evidence type="ECO:0000313" key="3">
    <source>
        <dbReference type="EMBL" id="CAG2192266.1"/>
    </source>
</evidence>
<feature type="compositionally biased region" description="Basic and acidic residues" evidence="1">
    <location>
        <begin position="1210"/>
        <end position="1221"/>
    </location>
</feature>
<feature type="region of interest" description="Disordered" evidence="1">
    <location>
        <begin position="396"/>
        <end position="435"/>
    </location>
</feature>
<comment type="caution">
    <text evidence="3">The sequence shown here is derived from an EMBL/GenBank/DDBJ whole genome shotgun (WGS) entry which is preliminary data.</text>
</comment>
<feature type="compositionally biased region" description="Polar residues" evidence="1">
    <location>
        <begin position="314"/>
        <end position="334"/>
    </location>
</feature>
<keyword evidence="4" id="KW-1185">Reference proteome</keyword>
<dbReference type="SUPFAM" id="SSF55315">
    <property type="entry name" value="L30e-like"/>
    <property type="match status" value="1"/>
</dbReference>
<feature type="region of interest" description="Disordered" evidence="1">
    <location>
        <begin position="1155"/>
        <end position="1175"/>
    </location>
</feature>
<dbReference type="EMBL" id="CAJPWZ010000381">
    <property type="protein sequence ID" value="CAG2192266.1"/>
    <property type="molecule type" value="Genomic_DNA"/>
</dbReference>
<proteinExistence type="predicted"/>
<dbReference type="GO" id="GO:0005739">
    <property type="term" value="C:mitochondrion"/>
    <property type="evidence" value="ECO:0007669"/>
    <property type="project" value="TreeGrafter"/>
</dbReference>
<dbReference type="InterPro" id="IPR004038">
    <property type="entry name" value="Ribosomal_eL8/eL30/eS12/Gad45"/>
</dbReference>
<accession>A0A8S3Q8A8</accession>
<dbReference type="PANTHER" id="PTHR13284:SF4">
    <property type="entry name" value="C2H2-TYPE DOMAIN-CONTAINING PROTEIN"/>
    <property type="match status" value="1"/>
</dbReference>
<feature type="region of interest" description="Disordered" evidence="1">
    <location>
        <begin position="461"/>
        <end position="494"/>
    </location>
</feature>
<dbReference type="GO" id="GO:0001514">
    <property type="term" value="P:selenocysteine incorporation"/>
    <property type="evidence" value="ECO:0007669"/>
    <property type="project" value="UniProtKB-ARBA"/>
</dbReference>
<dbReference type="Proteomes" id="UP000683360">
    <property type="component" value="Unassembled WGS sequence"/>
</dbReference>
<dbReference type="GO" id="GO:0003730">
    <property type="term" value="F:mRNA 3'-UTR binding"/>
    <property type="evidence" value="ECO:0007669"/>
    <property type="project" value="TreeGrafter"/>
</dbReference>
<feature type="region of interest" description="Disordered" evidence="1">
    <location>
        <begin position="1194"/>
        <end position="1236"/>
    </location>
</feature>
<feature type="compositionally biased region" description="Polar residues" evidence="1">
    <location>
        <begin position="484"/>
        <end position="494"/>
    </location>
</feature>
<organism evidence="3 4">
    <name type="scientific">Mytilus edulis</name>
    <name type="common">Blue mussel</name>
    <dbReference type="NCBI Taxonomy" id="6550"/>
    <lineage>
        <taxon>Eukaryota</taxon>
        <taxon>Metazoa</taxon>
        <taxon>Spiralia</taxon>
        <taxon>Lophotrochozoa</taxon>
        <taxon>Mollusca</taxon>
        <taxon>Bivalvia</taxon>
        <taxon>Autobranchia</taxon>
        <taxon>Pteriomorphia</taxon>
        <taxon>Mytilida</taxon>
        <taxon>Mytiloidea</taxon>
        <taxon>Mytilidae</taxon>
        <taxon>Mytilinae</taxon>
        <taxon>Mytilus</taxon>
    </lineage>
</organism>
<dbReference type="GO" id="GO:1990904">
    <property type="term" value="C:ribonucleoprotein complex"/>
    <property type="evidence" value="ECO:0007669"/>
    <property type="project" value="TreeGrafter"/>
</dbReference>
<evidence type="ECO:0000256" key="1">
    <source>
        <dbReference type="SAM" id="MobiDB-lite"/>
    </source>
</evidence>
<feature type="compositionally biased region" description="Acidic residues" evidence="1">
    <location>
        <begin position="335"/>
        <end position="353"/>
    </location>
</feature>
<reference evidence="3" key="1">
    <citation type="submission" date="2021-03" db="EMBL/GenBank/DDBJ databases">
        <authorList>
            <person name="Bekaert M."/>
        </authorList>
    </citation>
    <scope>NUCLEOTIDE SEQUENCE</scope>
</reference>
<feature type="region of interest" description="Disordered" evidence="1">
    <location>
        <begin position="65"/>
        <end position="100"/>
    </location>
</feature>